<protein>
    <recommendedName>
        <fullName evidence="3">Right handed beta helix domain-containing protein</fullName>
    </recommendedName>
</protein>
<gene>
    <name evidence="1" type="ordered locus">DMR_06470</name>
</gene>
<evidence type="ECO:0000313" key="2">
    <source>
        <dbReference type="Proteomes" id="UP000009071"/>
    </source>
</evidence>
<dbReference type="Proteomes" id="UP000009071">
    <property type="component" value="Chromosome"/>
</dbReference>
<dbReference type="AlphaFoldDB" id="C4XIX4"/>
<dbReference type="SUPFAM" id="SSF51126">
    <property type="entry name" value="Pectin lyase-like"/>
    <property type="match status" value="1"/>
</dbReference>
<dbReference type="EMBL" id="AP010904">
    <property type="protein sequence ID" value="BAH74138.1"/>
    <property type="molecule type" value="Genomic_DNA"/>
</dbReference>
<dbReference type="Gene3D" id="2.160.20.10">
    <property type="entry name" value="Single-stranded right-handed beta-helix, Pectin lyase-like"/>
    <property type="match status" value="1"/>
</dbReference>
<dbReference type="eggNOG" id="ENOG5032WJA">
    <property type="taxonomic scope" value="Bacteria"/>
</dbReference>
<dbReference type="KEGG" id="dma:DMR_06470"/>
<dbReference type="HOGENOM" id="CLU_419639_0_0_7"/>
<accession>C4XIX4</accession>
<proteinExistence type="predicted"/>
<organism evidence="1 2">
    <name type="scientific">Solidesulfovibrio magneticus (strain ATCC 700980 / DSM 13731 / RS-1)</name>
    <name type="common">Desulfovibrio magneticus</name>
    <dbReference type="NCBI Taxonomy" id="573370"/>
    <lineage>
        <taxon>Bacteria</taxon>
        <taxon>Pseudomonadati</taxon>
        <taxon>Thermodesulfobacteriota</taxon>
        <taxon>Desulfovibrionia</taxon>
        <taxon>Desulfovibrionales</taxon>
        <taxon>Desulfovibrionaceae</taxon>
        <taxon>Solidesulfovibrio</taxon>
    </lineage>
</organism>
<keyword evidence="2" id="KW-1185">Reference proteome</keyword>
<dbReference type="InterPro" id="IPR011050">
    <property type="entry name" value="Pectin_lyase_fold/virulence"/>
</dbReference>
<evidence type="ECO:0008006" key="3">
    <source>
        <dbReference type="Google" id="ProtNLM"/>
    </source>
</evidence>
<name>C4XIX4_SOLM1</name>
<evidence type="ECO:0000313" key="1">
    <source>
        <dbReference type="EMBL" id="BAH74138.1"/>
    </source>
</evidence>
<dbReference type="STRING" id="573370.DMR_06470"/>
<dbReference type="InterPro" id="IPR012334">
    <property type="entry name" value="Pectin_lyas_fold"/>
</dbReference>
<sequence>MGGNVSFVCLYGQSKECPMTTIYATCRGDRRFYDGELRDTLTLADAVAAARPGDVVQLLPGAFFPPTRIDPGNRALGEAFPVEIRGFAGSEDAPLTIRGFGPTTAFYGEGKAEIADARLPTADQFAFFKLFDSQWVVFENFDVAGCWPCFLFMEHSRYVTVRNVRVFDGRYVVFARGERSHHILIEGCRWRQDPTGALWRDITWEAVKREDETGYYYYNGGFFGSVDISGSLVFRENTLCTAFNGLRLKASASKGNRLNHNVEITGNRFHRLRDNPVEPERTAVNWYVRGNRIVNAHAWFSMDNVAGGFWYYCGNTGYFNDKPGLPEGDNTGGAVYKYDVEGGMPDRPVLAAFNTYFLRANLIKEGRTRNLRHVDNVVLFCTPADLRGYDPDPPCPFPASCPDPCAPSPLTADPESFGCVPPLAEPGPSFVASSEFLDDPAGDRIVFDGDLTNRPWPAGFAPAGFEADGRVEPALHFRAPFAGDLRLSGPSLPAVPVRLAAGTDWAGDYDWQSPALAVAGAAQPAGAPAPCPPFVFCMPANPAPGYDEAPRPVDLSFEAGRLVVHCSRPLAAGTCQALVRDRRGEVVEVAGRTEGTRLFLTIPGPWRRKAAQVVLPADLTGADGQRVSLWGNDPRVTISSKIHFTTATEGLTV</sequence>
<reference evidence="1 2" key="1">
    <citation type="journal article" date="2009" name="Genome Res.">
        <title>Whole genome sequence of Desulfovibrio magneticus strain RS-1 revealed common gene clusters in magnetotactic bacteria.</title>
        <authorList>
            <person name="Nakazawa H."/>
            <person name="Arakaki A."/>
            <person name="Narita-Yamada S."/>
            <person name="Yashiro I."/>
            <person name="Jinno K."/>
            <person name="Aoki N."/>
            <person name="Tsuruyama A."/>
            <person name="Okamura Y."/>
            <person name="Tanikawa S."/>
            <person name="Fujita N."/>
            <person name="Takeyama H."/>
            <person name="Matsunaga T."/>
        </authorList>
    </citation>
    <scope>NUCLEOTIDE SEQUENCE [LARGE SCALE GENOMIC DNA]</scope>
    <source>
        <strain evidence="2">ATCC 700980 / DSM 13731 / RS-1</strain>
    </source>
</reference>